<dbReference type="AlphaFoldDB" id="A0AAE3ATE0"/>
<gene>
    <name evidence="9" type="ORF">LKD32_12500</name>
</gene>
<comment type="caution">
    <text evidence="9">The sequence shown here is derived from an EMBL/GenBank/DDBJ whole genome shotgun (WGS) entry which is preliminary data.</text>
</comment>
<dbReference type="RefSeq" id="WP_308451931.1">
    <property type="nucleotide sequence ID" value="NZ_JAJEPU010000046.1"/>
</dbReference>
<keyword evidence="5" id="KW-0547">Nucleotide-binding</keyword>
<dbReference type="InterPro" id="IPR050388">
    <property type="entry name" value="ABC_Ni/Peptide_Import"/>
</dbReference>
<feature type="domain" description="ABC transporter" evidence="8">
    <location>
        <begin position="5"/>
        <end position="252"/>
    </location>
</feature>
<evidence type="ECO:0000256" key="4">
    <source>
        <dbReference type="ARBA" id="ARBA00022475"/>
    </source>
</evidence>
<dbReference type="GO" id="GO:0005886">
    <property type="term" value="C:plasma membrane"/>
    <property type="evidence" value="ECO:0007669"/>
    <property type="project" value="UniProtKB-SubCell"/>
</dbReference>
<sequence length="260" mass="29031">MKPILEIQDLTIDYPERAGVVRNANFAVQSGEIMAVVGESGSGKSTLLSAILGLIPAGGAIRGGKILYNGSDLVKLNREEVRLIRGRKIAMVFQNSGEYLNPRRKIGSQYLEMMKYHLPGTKREHRGRALEMLERLHLANPDRIMQSYPFELSGGMKQRVALAIALSLEPKLLLADEPTSALDVTVQAQVVREMLQVRKQFGMTILIVTHNIGVASRMADHIVVMKNGEQREYGTRQQVIEHPQNEYTRYLLSAVPELEA</sequence>
<name>A0AAE3ATE0_9FIRM</name>
<evidence type="ECO:0000256" key="7">
    <source>
        <dbReference type="ARBA" id="ARBA00023136"/>
    </source>
</evidence>
<dbReference type="CDD" id="cd03257">
    <property type="entry name" value="ABC_NikE_OppD_transporters"/>
    <property type="match status" value="1"/>
</dbReference>
<dbReference type="PANTHER" id="PTHR43297">
    <property type="entry name" value="OLIGOPEPTIDE TRANSPORT ATP-BINDING PROTEIN APPD"/>
    <property type="match status" value="1"/>
</dbReference>
<evidence type="ECO:0000256" key="1">
    <source>
        <dbReference type="ARBA" id="ARBA00004202"/>
    </source>
</evidence>
<dbReference type="InterPro" id="IPR003439">
    <property type="entry name" value="ABC_transporter-like_ATP-bd"/>
</dbReference>
<dbReference type="PROSITE" id="PS00211">
    <property type="entry name" value="ABC_TRANSPORTER_1"/>
    <property type="match status" value="1"/>
</dbReference>
<organism evidence="9 10">
    <name type="scientific">Brotaphodocola catenula</name>
    <dbReference type="NCBI Taxonomy" id="2885361"/>
    <lineage>
        <taxon>Bacteria</taxon>
        <taxon>Bacillati</taxon>
        <taxon>Bacillota</taxon>
        <taxon>Clostridia</taxon>
        <taxon>Lachnospirales</taxon>
        <taxon>Lachnospiraceae</taxon>
        <taxon>Brotaphodocola</taxon>
    </lineage>
</organism>
<proteinExistence type="inferred from homology"/>
<keyword evidence="10" id="KW-1185">Reference proteome</keyword>
<dbReference type="EMBL" id="JAJEPU010000046">
    <property type="protein sequence ID" value="MCC2165682.1"/>
    <property type="molecule type" value="Genomic_DNA"/>
</dbReference>
<comment type="subcellular location">
    <subcellularLocation>
        <location evidence="1">Cell membrane</location>
        <topology evidence="1">Peripheral membrane protein</topology>
    </subcellularLocation>
</comment>
<dbReference type="PROSITE" id="PS50893">
    <property type="entry name" value="ABC_TRANSPORTER_2"/>
    <property type="match status" value="1"/>
</dbReference>
<dbReference type="SMART" id="SM00382">
    <property type="entry name" value="AAA"/>
    <property type="match status" value="1"/>
</dbReference>
<evidence type="ECO:0000313" key="9">
    <source>
        <dbReference type="EMBL" id="MCC2165682.1"/>
    </source>
</evidence>
<dbReference type="SUPFAM" id="SSF52540">
    <property type="entry name" value="P-loop containing nucleoside triphosphate hydrolases"/>
    <property type="match status" value="1"/>
</dbReference>
<evidence type="ECO:0000256" key="6">
    <source>
        <dbReference type="ARBA" id="ARBA00022840"/>
    </source>
</evidence>
<dbReference type="InterPro" id="IPR027417">
    <property type="entry name" value="P-loop_NTPase"/>
</dbReference>
<accession>A0AAE3ATE0</accession>
<comment type="similarity">
    <text evidence="2">Belongs to the ABC transporter superfamily.</text>
</comment>
<dbReference type="Pfam" id="PF00005">
    <property type="entry name" value="ABC_tran"/>
    <property type="match status" value="1"/>
</dbReference>
<keyword evidence="7" id="KW-0472">Membrane</keyword>
<evidence type="ECO:0000256" key="5">
    <source>
        <dbReference type="ARBA" id="ARBA00022741"/>
    </source>
</evidence>
<keyword evidence="3" id="KW-0813">Transport</keyword>
<reference evidence="9" key="1">
    <citation type="submission" date="2021-10" db="EMBL/GenBank/DDBJ databases">
        <title>Anaerobic single-cell dispensing facilitates the cultivation of human gut bacteria.</title>
        <authorList>
            <person name="Afrizal A."/>
        </authorList>
    </citation>
    <scope>NUCLEOTIDE SEQUENCE</scope>
    <source>
        <strain evidence="9">CLA-AA-H274</strain>
    </source>
</reference>
<dbReference type="InterPro" id="IPR003593">
    <property type="entry name" value="AAA+_ATPase"/>
</dbReference>
<dbReference type="InterPro" id="IPR017871">
    <property type="entry name" value="ABC_transporter-like_CS"/>
</dbReference>
<keyword evidence="6 9" id="KW-0067">ATP-binding</keyword>
<evidence type="ECO:0000259" key="8">
    <source>
        <dbReference type="PROSITE" id="PS50893"/>
    </source>
</evidence>
<dbReference type="GO" id="GO:0016887">
    <property type="term" value="F:ATP hydrolysis activity"/>
    <property type="evidence" value="ECO:0007669"/>
    <property type="project" value="InterPro"/>
</dbReference>
<dbReference type="Proteomes" id="UP001198962">
    <property type="component" value="Unassembled WGS sequence"/>
</dbReference>
<evidence type="ECO:0000256" key="2">
    <source>
        <dbReference type="ARBA" id="ARBA00005417"/>
    </source>
</evidence>
<evidence type="ECO:0000313" key="10">
    <source>
        <dbReference type="Proteomes" id="UP001198962"/>
    </source>
</evidence>
<dbReference type="Gene3D" id="3.40.50.300">
    <property type="entry name" value="P-loop containing nucleotide triphosphate hydrolases"/>
    <property type="match status" value="1"/>
</dbReference>
<dbReference type="GO" id="GO:0005524">
    <property type="term" value="F:ATP binding"/>
    <property type="evidence" value="ECO:0007669"/>
    <property type="project" value="UniProtKB-KW"/>
</dbReference>
<protein>
    <submittedName>
        <fullName evidence="9">ABC transporter ATP-binding protein</fullName>
    </submittedName>
</protein>
<evidence type="ECO:0000256" key="3">
    <source>
        <dbReference type="ARBA" id="ARBA00022448"/>
    </source>
</evidence>
<keyword evidence="4" id="KW-1003">Cell membrane</keyword>
<dbReference type="PANTHER" id="PTHR43297:SF2">
    <property type="entry name" value="DIPEPTIDE TRANSPORT ATP-BINDING PROTEIN DPPD"/>
    <property type="match status" value="1"/>
</dbReference>